<dbReference type="OrthoDB" id="448053at2759"/>
<feature type="compositionally biased region" description="Basic and acidic residues" evidence="1">
    <location>
        <begin position="246"/>
        <end position="258"/>
    </location>
</feature>
<organism evidence="2 3">
    <name type="scientific">Symbiodinium necroappetens</name>
    <dbReference type="NCBI Taxonomy" id="1628268"/>
    <lineage>
        <taxon>Eukaryota</taxon>
        <taxon>Sar</taxon>
        <taxon>Alveolata</taxon>
        <taxon>Dinophyceae</taxon>
        <taxon>Suessiales</taxon>
        <taxon>Symbiodiniaceae</taxon>
        <taxon>Symbiodinium</taxon>
    </lineage>
</organism>
<accession>A0A813BRC7</accession>
<proteinExistence type="predicted"/>
<dbReference type="EMBL" id="CAJNJA010076629">
    <property type="protein sequence ID" value="CAE7918025.1"/>
    <property type="molecule type" value="Genomic_DNA"/>
</dbReference>
<evidence type="ECO:0008006" key="4">
    <source>
        <dbReference type="Google" id="ProtNLM"/>
    </source>
</evidence>
<feature type="region of interest" description="Disordered" evidence="1">
    <location>
        <begin position="223"/>
        <end position="269"/>
    </location>
</feature>
<gene>
    <name evidence="2" type="ORF">SNEC2469_LOCUS31517</name>
</gene>
<sequence length="491" mass="54272">LFQSFAENSQPRKIADQIPMHELLSELGYGLILTQLLAKYKPFLDIAGPAAIDRFLYTGERHKNESFAAFLAAKEVARQDMELHLQERLSEKVAGRVLLRQANLSDFQRELLALKDQSQLLTFDQVAALLRPLDRPELLAQAAGTELGTAGAKHFPVVTDGNPEDEEEDEEQFLQEEEEEESDSLHDDELYFEDREYNEDEALFISAYHSAYADIRKDLKDRKKERGFVRHRASASQGGKGRGKGRRQDRGRSRDRAPPRRSTFNKVDPKLIKGSGTDLQARVRCFNCQELGHYAKVMAVFHQPQPPSMDHLQIFAGIRVSGSQALVDTAAEDAVIGSIAADHLQQELRRWGLRCLPVSQDQPIPCAGIGGSAKVCAILDVPTCVAGILGVVRFSVVEDSASFQTPPLLPISYLEAIHSILDLGKNRLYTPDGHESPMVRLPSGHRAINVLDFDQTPWELPASFRGPSGVDPFALPASSATSSWGGVAAAT</sequence>
<feature type="region of interest" description="Disordered" evidence="1">
    <location>
        <begin position="150"/>
        <end position="187"/>
    </location>
</feature>
<protein>
    <recommendedName>
        <fullName evidence="4">CCHC-type domain-containing protein</fullName>
    </recommendedName>
</protein>
<feature type="non-terminal residue" evidence="2">
    <location>
        <position position="1"/>
    </location>
</feature>
<evidence type="ECO:0000313" key="3">
    <source>
        <dbReference type="Proteomes" id="UP000601435"/>
    </source>
</evidence>
<feature type="compositionally biased region" description="Acidic residues" evidence="1">
    <location>
        <begin position="162"/>
        <end position="182"/>
    </location>
</feature>
<dbReference type="AlphaFoldDB" id="A0A813BRC7"/>
<evidence type="ECO:0000256" key="1">
    <source>
        <dbReference type="SAM" id="MobiDB-lite"/>
    </source>
</evidence>
<keyword evidence="3" id="KW-1185">Reference proteome</keyword>
<reference evidence="2" key="1">
    <citation type="submission" date="2021-02" db="EMBL/GenBank/DDBJ databases">
        <authorList>
            <person name="Dougan E. K."/>
            <person name="Rhodes N."/>
            <person name="Thang M."/>
            <person name="Chan C."/>
        </authorList>
    </citation>
    <scope>NUCLEOTIDE SEQUENCE</scope>
</reference>
<name>A0A813BRC7_9DINO</name>
<dbReference type="Proteomes" id="UP000601435">
    <property type="component" value="Unassembled WGS sequence"/>
</dbReference>
<feature type="non-terminal residue" evidence="2">
    <location>
        <position position="491"/>
    </location>
</feature>
<evidence type="ECO:0000313" key="2">
    <source>
        <dbReference type="EMBL" id="CAE7918025.1"/>
    </source>
</evidence>
<comment type="caution">
    <text evidence="2">The sequence shown here is derived from an EMBL/GenBank/DDBJ whole genome shotgun (WGS) entry which is preliminary data.</text>
</comment>